<keyword evidence="2" id="KW-0694">RNA-binding</keyword>
<reference evidence="8 9" key="1">
    <citation type="journal article" date="2011" name="J. Bacteriol.">
        <title>Genome sequence of the plant-pathogenic bacterium Dickeya dadantii 3937.</title>
        <authorList>
            <person name="Glasner J.D."/>
            <person name="Yang C.H."/>
            <person name="Reverchon S."/>
            <person name="Hugouvieux-Cotte-Pattat N."/>
            <person name="Condemine G."/>
            <person name="Bohin J.P."/>
            <person name="Van Gijsegem F."/>
            <person name="Yang S."/>
            <person name="Franza T."/>
            <person name="Expert D."/>
            <person name="Plunkett G. III"/>
            <person name="San Francisco M.J."/>
            <person name="Charkowski A.O."/>
            <person name="Py B."/>
            <person name="Bell K."/>
            <person name="Rauscher L."/>
            <person name="Rodriguez-Palenzuela P."/>
            <person name="Toussaint A."/>
            <person name="Holeva M.C."/>
            <person name="He S.Y."/>
            <person name="Douet V."/>
            <person name="Boccara M."/>
            <person name="Blanco C."/>
            <person name="Toth I."/>
            <person name="Anderson B.D."/>
            <person name="Biehl B.S."/>
            <person name="Mau B."/>
            <person name="Flynn S.M."/>
            <person name="Barras F."/>
            <person name="Lindeberg M."/>
            <person name="Birch P.R."/>
            <person name="Tsuyumu S."/>
            <person name="Shi X."/>
            <person name="Hibbing M."/>
            <person name="Yap M.N."/>
            <person name="Carpentier M."/>
            <person name="Dassa E."/>
            <person name="Umehara M."/>
            <person name="Kim J.F."/>
            <person name="Rusch M."/>
            <person name="Soni P."/>
            <person name="Mayhew G.F."/>
            <person name="Fouts D.E."/>
            <person name="Gill S.R."/>
            <person name="Blattner F.R."/>
            <person name="Keen N.T."/>
            <person name="Perna N.T."/>
        </authorList>
    </citation>
    <scope>NUCLEOTIDE SEQUENCE [LARGE SCALE GENOMIC DNA]</scope>
    <source>
        <strain evidence="8 9">3937</strain>
    </source>
</reference>
<dbReference type="InterPro" id="IPR036634">
    <property type="entry name" value="PRD_sf"/>
</dbReference>
<dbReference type="InterPro" id="IPR050661">
    <property type="entry name" value="BglG_antiterminators"/>
</dbReference>
<dbReference type="PROSITE" id="PS00654">
    <property type="entry name" value="PRD_1"/>
    <property type="match status" value="1"/>
</dbReference>
<dbReference type="Pfam" id="PF00874">
    <property type="entry name" value="PRD"/>
    <property type="match status" value="2"/>
</dbReference>
<keyword evidence="9" id="KW-1185">Reference proteome</keyword>
<dbReference type="InterPro" id="IPR001550">
    <property type="entry name" value="Transcrpt_antitermin_CS"/>
</dbReference>
<dbReference type="HOGENOM" id="CLU_078802_0_0_6"/>
<evidence type="ECO:0000256" key="1">
    <source>
        <dbReference type="ARBA" id="ARBA00022737"/>
    </source>
</evidence>
<evidence type="ECO:0000256" key="5">
    <source>
        <dbReference type="ARBA" id="ARBA00023163"/>
    </source>
</evidence>
<evidence type="ECO:0000256" key="4">
    <source>
        <dbReference type="ARBA" id="ARBA00023159"/>
    </source>
</evidence>
<keyword evidence="1" id="KW-0677">Repeat</keyword>
<dbReference type="NCBIfam" id="NF007295">
    <property type="entry name" value="PRK09772.1"/>
    <property type="match status" value="1"/>
</dbReference>
<keyword evidence="3" id="KW-0805">Transcription regulation</keyword>
<evidence type="ECO:0000256" key="6">
    <source>
        <dbReference type="ARBA" id="ARBA00038510"/>
    </source>
</evidence>
<gene>
    <name evidence="8" type="primary">bglG</name>
    <name evidence="8" type="ordered locus">Dda3937_03964</name>
</gene>
<dbReference type="GO" id="GO:0003723">
    <property type="term" value="F:RNA binding"/>
    <property type="evidence" value="ECO:0007669"/>
    <property type="project" value="UniProtKB-KW"/>
</dbReference>
<name>E0SGT2_DICD3</name>
<keyword evidence="4" id="KW-0010">Activator</keyword>
<dbReference type="eggNOG" id="COG3711">
    <property type="taxonomic scope" value="Bacteria"/>
</dbReference>
<dbReference type="InterPro" id="IPR036650">
    <property type="entry name" value="CAT_RNA-bd_dom_sf"/>
</dbReference>
<dbReference type="Pfam" id="PF03123">
    <property type="entry name" value="CAT_RBD"/>
    <property type="match status" value="1"/>
</dbReference>
<evidence type="ECO:0000256" key="3">
    <source>
        <dbReference type="ARBA" id="ARBA00023015"/>
    </source>
</evidence>
<dbReference type="SUPFAM" id="SSF63520">
    <property type="entry name" value="PTS-regulatory domain, PRD"/>
    <property type="match status" value="2"/>
</dbReference>
<dbReference type="PROSITE" id="PS51372">
    <property type="entry name" value="PRD_2"/>
    <property type="match status" value="2"/>
</dbReference>
<dbReference type="InterPro" id="IPR011608">
    <property type="entry name" value="PRD"/>
</dbReference>
<dbReference type="NCBIfam" id="NF046042">
    <property type="entry name" value="LicT"/>
    <property type="match status" value="1"/>
</dbReference>
<dbReference type="GO" id="GO:0045893">
    <property type="term" value="P:positive regulation of DNA-templated transcription"/>
    <property type="evidence" value="ECO:0007669"/>
    <property type="project" value="InterPro"/>
</dbReference>
<dbReference type="KEGG" id="ddd:Dda3937_03964"/>
<evidence type="ECO:0000313" key="9">
    <source>
        <dbReference type="Proteomes" id="UP000006859"/>
    </source>
</evidence>
<evidence type="ECO:0000313" key="8">
    <source>
        <dbReference type="EMBL" id="ADM98910.1"/>
    </source>
</evidence>
<dbReference type="InterPro" id="IPR004341">
    <property type="entry name" value="CAT_RNA-bd_dom"/>
</dbReference>
<keyword evidence="5" id="KW-0804">Transcription</keyword>
<evidence type="ECO:0000256" key="2">
    <source>
        <dbReference type="ARBA" id="ARBA00022884"/>
    </source>
</evidence>
<feature type="domain" description="PRD" evidence="7">
    <location>
        <begin position="214"/>
        <end position="323"/>
    </location>
</feature>
<dbReference type="PANTHER" id="PTHR30185">
    <property type="entry name" value="CRYPTIC BETA-GLUCOSIDE BGL OPERON ANTITERMINATOR"/>
    <property type="match status" value="1"/>
</dbReference>
<comment type="similarity">
    <text evidence="6">Belongs to the transcriptional antiterminator BglG family.</text>
</comment>
<evidence type="ECO:0000259" key="7">
    <source>
        <dbReference type="PROSITE" id="PS51372"/>
    </source>
</evidence>
<dbReference type="SMART" id="SM01061">
    <property type="entry name" value="CAT_RBD"/>
    <property type="match status" value="1"/>
</dbReference>
<dbReference type="Gene3D" id="1.10.1790.10">
    <property type="entry name" value="PRD domain"/>
    <property type="match status" value="2"/>
</dbReference>
<dbReference type="STRING" id="198628.Dda3937_03964"/>
<dbReference type="AlphaFoldDB" id="E0SGT2"/>
<accession>E0SGT2</accession>
<dbReference type="Proteomes" id="UP000006859">
    <property type="component" value="Chromosome"/>
</dbReference>
<organism evidence="8 9">
    <name type="scientific">Dickeya dadantii (strain 3937)</name>
    <name type="common">Erwinia chrysanthemi (strain 3937)</name>
    <dbReference type="NCBI Taxonomy" id="198628"/>
    <lineage>
        <taxon>Bacteria</taxon>
        <taxon>Pseudomonadati</taxon>
        <taxon>Pseudomonadota</taxon>
        <taxon>Gammaproteobacteria</taxon>
        <taxon>Enterobacterales</taxon>
        <taxon>Pectobacteriaceae</taxon>
        <taxon>Dickeya</taxon>
    </lineage>
</organism>
<protein>
    <submittedName>
        <fullName evidence="8">Beta-glucoside bgl operon antiterminator, BglG family</fullName>
    </submittedName>
</protein>
<dbReference type="EMBL" id="CP002038">
    <property type="protein sequence ID" value="ADM98910.1"/>
    <property type="molecule type" value="Genomic_DNA"/>
</dbReference>
<sequence>MPDQRHSSVMAACNPGLLLLLAGKTRCSRLQRASGFFVFRGRTMKIAKILNNNVVTVMDEQNNEQVVMGRGLGFKKRPGDTVDAALIEKIFSLRSSELTARLSDVLERIPLEVVTTADRIIALAKEKLSGNLQNSLYISLTDHCHFAIERHRQGVDIRNGLQWEVKRLYQKEFAIGLDALDIIHRRLGVRLPEDEAGFIALHLVNAQLDSHMPEVMRITRVMQEILNIVKYQLNLDYNEQAFSYHRFVTHLKFFAQRLLGRTPVFSEDESLHDVVKEKYTLAYHCAEKIQDHIMLNYDYTLTKEELMFLAIHIERVRSELQEQAAE</sequence>
<proteinExistence type="inferred from homology"/>
<dbReference type="Gene3D" id="2.30.24.10">
    <property type="entry name" value="CAT RNA-binding domain"/>
    <property type="match status" value="1"/>
</dbReference>
<feature type="domain" description="PRD" evidence="7">
    <location>
        <begin position="108"/>
        <end position="213"/>
    </location>
</feature>
<dbReference type="SUPFAM" id="SSF50151">
    <property type="entry name" value="SacY-like RNA-binding domain"/>
    <property type="match status" value="1"/>
</dbReference>
<dbReference type="PANTHER" id="PTHR30185:SF15">
    <property type="entry name" value="CRYPTIC BETA-GLUCOSIDE BGL OPERON ANTITERMINATOR"/>
    <property type="match status" value="1"/>
</dbReference>